<feature type="region of interest" description="Disordered" evidence="1">
    <location>
        <begin position="37"/>
        <end position="64"/>
    </location>
</feature>
<evidence type="ECO:0000313" key="4">
    <source>
        <dbReference type="Proteomes" id="UP000284842"/>
    </source>
</evidence>
<keyword evidence="4" id="KW-1185">Reference proteome</keyword>
<dbReference type="OrthoDB" id="2117972at2759"/>
<proteinExistence type="predicted"/>
<reference evidence="3 4" key="1">
    <citation type="journal article" date="2018" name="Evol. Lett.">
        <title>Horizontal gene cluster transfer increased hallucinogenic mushroom diversity.</title>
        <authorList>
            <person name="Reynolds H.T."/>
            <person name="Vijayakumar V."/>
            <person name="Gluck-Thaler E."/>
            <person name="Korotkin H.B."/>
            <person name="Matheny P.B."/>
            <person name="Slot J.C."/>
        </authorList>
    </citation>
    <scope>NUCLEOTIDE SEQUENCE [LARGE SCALE GENOMIC DNA]</scope>
    <source>
        <strain evidence="3 4">2629</strain>
    </source>
</reference>
<evidence type="ECO:0008006" key="5">
    <source>
        <dbReference type="Google" id="ProtNLM"/>
    </source>
</evidence>
<feature type="transmembrane region" description="Helical" evidence="2">
    <location>
        <begin position="85"/>
        <end position="107"/>
    </location>
</feature>
<dbReference type="AlphaFoldDB" id="A0A409VTL3"/>
<gene>
    <name evidence="3" type="ORF">CVT24_001364</name>
</gene>
<name>A0A409VTL3_9AGAR</name>
<dbReference type="EMBL" id="NHTK01005980">
    <property type="protein sequence ID" value="PPQ69608.1"/>
    <property type="molecule type" value="Genomic_DNA"/>
</dbReference>
<feature type="transmembrane region" description="Helical" evidence="2">
    <location>
        <begin position="334"/>
        <end position="354"/>
    </location>
</feature>
<dbReference type="STRING" id="181874.A0A409VTL3"/>
<accession>A0A409VTL3</accession>
<comment type="caution">
    <text evidence="3">The sequence shown here is derived from an EMBL/GenBank/DDBJ whole genome shotgun (WGS) entry which is preliminary data.</text>
</comment>
<feature type="region of interest" description="Disordered" evidence="1">
    <location>
        <begin position="423"/>
        <end position="444"/>
    </location>
</feature>
<keyword evidence="2" id="KW-0812">Transmembrane</keyword>
<dbReference type="Proteomes" id="UP000284842">
    <property type="component" value="Unassembled WGS sequence"/>
</dbReference>
<evidence type="ECO:0000313" key="3">
    <source>
        <dbReference type="EMBL" id="PPQ69608.1"/>
    </source>
</evidence>
<evidence type="ECO:0000256" key="1">
    <source>
        <dbReference type="SAM" id="MobiDB-lite"/>
    </source>
</evidence>
<feature type="compositionally biased region" description="Basic and acidic residues" evidence="1">
    <location>
        <begin position="495"/>
        <end position="509"/>
    </location>
</feature>
<sequence>MPSFRIPAFLCRNQQQRRSFQRLRSFHLTPADGNPFASHQAFGGGTNPPVPSLSPFPEKKEEPVPSKATTAAPANMLIPLRGSTVVILAIIASIIFVMTISFAFIGADSEESYFVRTLNHVAETSPGIVLLGENVDVDVDEPSVTIRWSILACGEEFLLPGSAGVHGVSACGLPRTSMHIYVDNDEEPTAIYDPSQIPINRGTGQRRTVQNLVQFDSDHVLDVSEARLYPFDTYLLSSTIRAVSFDDDGVTIPIRKLATIDITSSFDTITVDMESFSTISVNGSEVEFGSRDLDMHISRPGEARFFALILFALSWVLTHITVGHVLLARRLSGLRSVLPHLISSGAIVIAIPQLRGTMPDAPGFDGVLIDAIGYFPQMIVSGISTVIILLIVAVREFDAMKARSQPHPPPYYPSVFAGRHNSRGSNSSIISKFPKPPRSPNAHSSSLEIAQYEMHRMLKHLKGQYVFPPVKPSHRIEPSHSSKPSHRKVKTMSKITEHKEVSRWSDHED</sequence>
<protein>
    <recommendedName>
        <fullName evidence="5">Transmembrane protein</fullName>
    </recommendedName>
</protein>
<organism evidence="3 4">
    <name type="scientific">Panaeolus cyanescens</name>
    <dbReference type="NCBI Taxonomy" id="181874"/>
    <lineage>
        <taxon>Eukaryota</taxon>
        <taxon>Fungi</taxon>
        <taxon>Dikarya</taxon>
        <taxon>Basidiomycota</taxon>
        <taxon>Agaricomycotina</taxon>
        <taxon>Agaricomycetes</taxon>
        <taxon>Agaricomycetidae</taxon>
        <taxon>Agaricales</taxon>
        <taxon>Agaricineae</taxon>
        <taxon>Galeropsidaceae</taxon>
        <taxon>Panaeolus</taxon>
    </lineage>
</organism>
<keyword evidence="2" id="KW-1133">Transmembrane helix</keyword>
<feature type="transmembrane region" description="Helical" evidence="2">
    <location>
        <begin position="305"/>
        <end position="327"/>
    </location>
</feature>
<feature type="transmembrane region" description="Helical" evidence="2">
    <location>
        <begin position="374"/>
        <end position="394"/>
    </location>
</feature>
<dbReference type="InParanoid" id="A0A409VTL3"/>
<keyword evidence="2" id="KW-0472">Membrane</keyword>
<evidence type="ECO:0000256" key="2">
    <source>
        <dbReference type="SAM" id="Phobius"/>
    </source>
</evidence>
<feature type="region of interest" description="Disordered" evidence="1">
    <location>
        <begin position="469"/>
        <end position="509"/>
    </location>
</feature>